<dbReference type="Proteomes" id="UP001337655">
    <property type="component" value="Unassembled WGS sequence"/>
</dbReference>
<accession>A0AAV9P1D4</accession>
<name>A0AAV9P1D4_9PEZI</name>
<dbReference type="InterPro" id="IPR044926">
    <property type="entry name" value="RGS_subdomain_2"/>
</dbReference>
<organism evidence="7 8">
    <name type="scientific">Saxophila tyrrhenica</name>
    <dbReference type="NCBI Taxonomy" id="1690608"/>
    <lineage>
        <taxon>Eukaryota</taxon>
        <taxon>Fungi</taxon>
        <taxon>Dikarya</taxon>
        <taxon>Ascomycota</taxon>
        <taxon>Pezizomycotina</taxon>
        <taxon>Dothideomycetes</taxon>
        <taxon>Dothideomycetidae</taxon>
        <taxon>Mycosphaerellales</taxon>
        <taxon>Extremaceae</taxon>
        <taxon>Saxophila</taxon>
    </lineage>
</organism>
<reference evidence="7 8" key="1">
    <citation type="submission" date="2023-08" db="EMBL/GenBank/DDBJ databases">
        <title>Black Yeasts Isolated from many extreme environments.</title>
        <authorList>
            <person name="Coleine C."/>
            <person name="Stajich J.E."/>
            <person name="Selbmann L."/>
        </authorList>
    </citation>
    <scope>NUCLEOTIDE SEQUENCE [LARGE SCALE GENOMIC DNA]</scope>
    <source>
        <strain evidence="7 8">CCFEE 5935</strain>
    </source>
</reference>
<dbReference type="InterPro" id="IPR000014">
    <property type="entry name" value="PAS"/>
</dbReference>
<sequence>MAPSPLRRDYSLGGEFFETNIRRTPSLKAPLDPISPQTFILRTESVASSETEDTSTFGLDGLDGADHNGAQETLHARSTDEPILDGRQIDMLSIDSARPTISMDAQRKRTFSPSVTSASVLSDGDGRRSNARSSTKMPEFFSQTVFQTCLQNPTISHQLLRFSQSRLAGENMEFLARVQRHHALVDEVRKSMYETHRDYISSRAPNQINIEEQSLLKVNSEAKTALQTTLPLLESVWQDAQADVERLVFGNIYSDFVRQQMSLSAAKALGNDQNKYAGLGDCFVLTDPSKADNPIVFASDGFVKVTGYSRSEIIPRNCRFLQGQHTDQSSIRRLKRSIEHRQESVELLLNLRKDGSPFWNLLYTTPLFSQTSQGHDRQPIFFLGGQINCSSTIHNQSDVLRILSQSKEEEQPATQLSAPPPLRQPRSQSFLNAFRRPSRMSAAPQKTPGMENILLNQMEEVPLESQINKFYTAYSNYIIINYSTWLISFISAGLADTLFPIKAKSALHAHAIGADVFKFLSNHGTGSLNWEFKSSVKSALKMGNAITLDLKLCARPLMGLERFALHWTPLKDEGGAVGWIVLTLGNEHRVGMAY</sequence>
<evidence type="ECO:0000259" key="6">
    <source>
        <dbReference type="Pfam" id="PF13426"/>
    </source>
</evidence>
<dbReference type="CDD" id="cd00130">
    <property type="entry name" value="PAS"/>
    <property type="match status" value="1"/>
</dbReference>
<gene>
    <name evidence="7" type="ORF">LTR77_009876</name>
</gene>
<dbReference type="PANTHER" id="PTHR47429:SF2">
    <property type="entry name" value="PROTEIN TWIN LOV 1"/>
    <property type="match status" value="1"/>
</dbReference>
<dbReference type="AlphaFoldDB" id="A0AAV9P1D4"/>
<dbReference type="Pfam" id="PF13426">
    <property type="entry name" value="PAS_9"/>
    <property type="match status" value="1"/>
</dbReference>
<dbReference type="PANTHER" id="PTHR47429">
    <property type="entry name" value="PROTEIN TWIN LOV 1"/>
    <property type="match status" value="1"/>
</dbReference>
<evidence type="ECO:0000256" key="2">
    <source>
        <dbReference type="ARBA" id="ARBA00022643"/>
    </source>
</evidence>
<feature type="domain" description="RGS" evidence="5">
    <location>
        <begin position="146"/>
        <end position="260"/>
    </location>
</feature>
<dbReference type="InterPro" id="IPR036305">
    <property type="entry name" value="RGS_sf"/>
</dbReference>
<dbReference type="EMBL" id="JAVRRT010000019">
    <property type="protein sequence ID" value="KAK5164670.1"/>
    <property type="molecule type" value="Genomic_DNA"/>
</dbReference>
<evidence type="ECO:0000256" key="4">
    <source>
        <dbReference type="SAM" id="MobiDB-lite"/>
    </source>
</evidence>
<evidence type="ECO:0000313" key="7">
    <source>
        <dbReference type="EMBL" id="KAK5164670.1"/>
    </source>
</evidence>
<dbReference type="Pfam" id="PF00615">
    <property type="entry name" value="RGS"/>
    <property type="match status" value="1"/>
</dbReference>
<comment type="caution">
    <text evidence="7">The sequence shown here is derived from an EMBL/GenBank/DDBJ whole genome shotgun (WGS) entry which is preliminary data.</text>
</comment>
<evidence type="ECO:0000256" key="1">
    <source>
        <dbReference type="ARBA" id="ARBA00022630"/>
    </source>
</evidence>
<feature type="region of interest" description="Disordered" evidence="4">
    <location>
        <begin position="105"/>
        <end position="134"/>
    </location>
</feature>
<dbReference type="SUPFAM" id="SSF48097">
    <property type="entry name" value="Regulator of G-protein signaling, RGS"/>
    <property type="match status" value="1"/>
</dbReference>
<dbReference type="GO" id="GO:0005634">
    <property type="term" value="C:nucleus"/>
    <property type="evidence" value="ECO:0007669"/>
    <property type="project" value="TreeGrafter"/>
</dbReference>
<feature type="compositionally biased region" description="Polar residues" evidence="4">
    <location>
        <begin position="111"/>
        <end position="120"/>
    </location>
</feature>
<dbReference type="GeneID" id="89931206"/>
<keyword evidence="2" id="KW-0288">FMN</keyword>
<keyword evidence="3" id="KW-0157">Chromophore</keyword>
<proteinExistence type="predicted"/>
<keyword evidence="8" id="KW-1185">Reference proteome</keyword>
<evidence type="ECO:0000256" key="3">
    <source>
        <dbReference type="ARBA" id="ARBA00022991"/>
    </source>
</evidence>
<dbReference type="Gene3D" id="1.10.167.10">
    <property type="entry name" value="Regulator of G-protein Signalling 4, domain 2"/>
    <property type="match status" value="1"/>
</dbReference>
<dbReference type="SUPFAM" id="SSF55785">
    <property type="entry name" value="PYP-like sensor domain (PAS domain)"/>
    <property type="match status" value="1"/>
</dbReference>
<dbReference type="InterPro" id="IPR016137">
    <property type="entry name" value="RGS"/>
</dbReference>
<evidence type="ECO:0000259" key="5">
    <source>
        <dbReference type="Pfam" id="PF00615"/>
    </source>
</evidence>
<dbReference type="NCBIfam" id="TIGR00229">
    <property type="entry name" value="sensory_box"/>
    <property type="match status" value="1"/>
</dbReference>
<dbReference type="Gene3D" id="3.30.450.20">
    <property type="entry name" value="PAS domain"/>
    <property type="match status" value="1"/>
</dbReference>
<evidence type="ECO:0008006" key="9">
    <source>
        <dbReference type="Google" id="ProtNLM"/>
    </source>
</evidence>
<keyword evidence="1" id="KW-0285">Flavoprotein</keyword>
<dbReference type="InterPro" id="IPR035965">
    <property type="entry name" value="PAS-like_dom_sf"/>
</dbReference>
<evidence type="ECO:0000313" key="8">
    <source>
        <dbReference type="Proteomes" id="UP001337655"/>
    </source>
</evidence>
<protein>
    <recommendedName>
        <fullName evidence="9">LOV domain-containing protein</fullName>
    </recommendedName>
</protein>
<feature type="domain" description="PAS" evidence="6">
    <location>
        <begin position="281"/>
        <end position="370"/>
    </location>
</feature>
<dbReference type="RefSeq" id="XP_064654918.1">
    <property type="nucleotide sequence ID" value="XM_064807102.1"/>
</dbReference>